<evidence type="ECO:0000256" key="4">
    <source>
        <dbReference type="ARBA" id="ARBA00022974"/>
    </source>
</evidence>
<dbReference type="GeneID" id="110987997"/>
<gene>
    <name evidence="14" type="primary">LOC110987997</name>
</gene>
<organism evidence="13 14">
    <name type="scientific">Acanthaster planci</name>
    <name type="common">Crown-of-thorns starfish</name>
    <dbReference type="NCBI Taxonomy" id="133434"/>
    <lineage>
        <taxon>Eukaryota</taxon>
        <taxon>Metazoa</taxon>
        <taxon>Echinodermata</taxon>
        <taxon>Eleutherozoa</taxon>
        <taxon>Asterozoa</taxon>
        <taxon>Asteroidea</taxon>
        <taxon>Valvatacea</taxon>
        <taxon>Valvatida</taxon>
        <taxon>Acanthasteridae</taxon>
        <taxon>Acanthaster</taxon>
    </lineage>
</organism>
<evidence type="ECO:0000256" key="1">
    <source>
        <dbReference type="ARBA" id="ARBA00004479"/>
    </source>
</evidence>
<dbReference type="GO" id="GO:0016020">
    <property type="term" value="C:membrane"/>
    <property type="evidence" value="ECO:0007669"/>
    <property type="project" value="UniProtKB-SubCell"/>
</dbReference>
<evidence type="ECO:0000256" key="9">
    <source>
        <dbReference type="SAM" id="MobiDB-lite"/>
    </source>
</evidence>
<feature type="region of interest" description="Disordered" evidence="9">
    <location>
        <begin position="195"/>
        <end position="267"/>
    </location>
</feature>
<comment type="subcellular location">
    <subcellularLocation>
        <location evidence="1">Membrane</location>
        <topology evidence="1">Single-pass type I membrane protein</topology>
    </subcellularLocation>
</comment>
<accession>A0A8B7ZPD3</accession>
<name>A0A8B7ZPD3_ACAPL</name>
<keyword evidence="6 10" id="KW-0472">Membrane</keyword>
<keyword evidence="8" id="KW-0357">Heparan sulfate</keyword>
<feature type="compositionally biased region" description="Polar residues" evidence="9">
    <location>
        <begin position="252"/>
        <end position="261"/>
    </location>
</feature>
<feature type="chain" id="PRO_5033988645" evidence="11">
    <location>
        <begin position="24"/>
        <end position="348"/>
    </location>
</feature>
<dbReference type="OMA" id="DNTMRIM"/>
<dbReference type="InterPro" id="IPR027789">
    <property type="entry name" value="Syndecan/Neurexin_dom"/>
</dbReference>
<dbReference type="InterPro" id="IPR003585">
    <property type="entry name" value="Neurexin-like"/>
</dbReference>
<evidence type="ECO:0000256" key="11">
    <source>
        <dbReference type="SAM" id="SignalP"/>
    </source>
</evidence>
<reference evidence="14" key="1">
    <citation type="submission" date="2025-08" db="UniProtKB">
        <authorList>
            <consortium name="RefSeq"/>
        </authorList>
    </citation>
    <scope>IDENTIFICATION</scope>
</reference>
<dbReference type="AlphaFoldDB" id="A0A8B7ZPD3"/>
<keyword evidence="11" id="KW-0732">Signal</keyword>
<keyword evidence="13" id="KW-1185">Reference proteome</keyword>
<proteinExistence type="inferred from homology"/>
<dbReference type="KEGG" id="aplc:110987997"/>
<evidence type="ECO:0000256" key="10">
    <source>
        <dbReference type="SAM" id="Phobius"/>
    </source>
</evidence>
<keyword evidence="7" id="KW-0325">Glycoprotein</keyword>
<evidence type="ECO:0000256" key="3">
    <source>
        <dbReference type="ARBA" id="ARBA00022692"/>
    </source>
</evidence>
<feature type="region of interest" description="Disordered" evidence="9">
    <location>
        <begin position="33"/>
        <end position="74"/>
    </location>
</feature>
<sequence length="348" mass="37634">MRLFVQIWMILALFLVEKNVVKAADEDNVMYIDGSGDGGEPGNVAEAGTPDDEDNTEVPGEIGSGTVGPGTKAAGDLQTLKGTASVKLSFDNTIRITKIGNRRANFIETYRDPNSVESLEVFNQVCSVLTSSNQLTSRAESCVGVSITEGSLVVTTKLTFPEDTEATSAAVESAILESVTDQTALTVDLRSITVEPSISEPEGTEVVEPLEPATKPKPKEPDTPSPSRPNKGNQDNDIFFTATTDKPAHSGGNATVSNEINDVNHDNSLGVKNEKEKEQDFFEMILGNPVLLAALVGAVVLTLITIILIIMFMIYRVKKKDEGSYSLDEPHKVKDPTTYWKDTKEFYA</sequence>
<dbReference type="RefSeq" id="XP_022106912.1">
    <property type="nucleotide sequence ID" value="XM_022251220.1"/>
</dbReference>
<evidence type="ECO:0000313" key="13">
    <source>
        <dbReference type="Proteomes" id="UP000694845"/>
    </source>
</evidence>
<dbReference type="OrthoDB" id="10044468at2759"/>
<feature type="transmembrane region" description="Helical" evidence="10">
    <location>
        <begin position="290"/>
        <end position="315"/>
    </location>
</feature>
<dbReference type="GO" id="GO:0016477">
    <property type="term" value="P:cell migration"/>
    <property type="evidence" value="ECO:0007669"/>
    <property type="project" value="TreeGrafter"/>
</dbReference>
<dbReference type="InterPro" id="IPR001050">
    <property type="entry name" value="Syndecan"/>
</dbReference>
<protein>
    <submittedName>
        <fullName evidence="14">Syndecan-3-like isoform X1</fullName>
    </submittedName>
</protein>
<dbReference type="PANTHER" id="PTHR10915">
    <property type="entry name" value="SYNDECAN"/>
    <property type="match status" value="1"/>
</dbReference>
<feature type="signal peptide" evidence="11">
    <location>
        <begin position="1"/>
        <end position="23"/>
    </location>
</feature>
<evidence type="ECO:0000256" key="6">
    <source>
        <dbReference type="ARBA" id="ARBA00023136"/>
    </source>
</evidence>
<dbReference type="Proteomes" id="UP000694845">
    <property type="component" value="Unplaced"/>
</dbReference>
<evidence type="ECO:0000256" key="5">
    <source>
        <dbReference type="ARBA" id="ARBA00022989"/>
    </source>
</evidence>
<keyword evidence="4" id="KW-0654">Proteoglycan</keyword>
<evidence type="ECO:0000259" key="12">
    <source>
        <dbReference type="SMART" id="SM00294"/>
    </source>
</evidence>
<keyword evidence="5 10" id="KW-1133">Transmembrane helix</keyword>
<evidence type="ECO:0000256" key="2">
    <source>
        <dbReference type="ARBA" id="ARBA00005343"/>
    </source>
</evidence>
<dbReference type="Pfam" id="PF01034">
    <property type="entry name" value="Syndecan"/>
    <property type="match status" value="1"/>
</dbReference>
<dbReference type="PANTHER" id="PTHR10915:SF1">
    <property type="entry name" value="SYNDECAN"/>
    <property type="match status" value="1"/>
</dbReference>
<evidence type="ECO:0000256" key="8">
    <source>
        <dbReference type="ARBA" id="ARBA00023207"/>
    </source>
</evidence>
<feature type="domain" description="Neurexin/syndecan/glycophorin C" evidence="12">
    <location>
        <begin position="314"/>
        <end position="332"/>
    </location>
</feature>
<comment type="similarity">
    <text evidence="2">Belongs to the syndecan proteoglycan family.</text>
</comment>
<evidence type="ECO:0000313" key="14">
    <source>
        <dbReference type="RefSeq" id="XP_022106912.1"/>
    </source>
</evidence>
<feature type="compositionally biased region" description="Polar residues" evidence="9">
    <location>
        <begin position="228"/>
        <end position="244"/>
    </location>
</feature>
<dbReference type="GO" id="GO:0009986">
    <property type="term" value="C:cell surface"/>
    <property type="evidence" value="ECO:0007669"/>
    <property type="project" value="TreeGrafter"/>
</dbReference>
<evidence type="ECO:0000256" key="7">
    <source>
        <dbReference type="ARBA" id="ARBA00023180"/>
    </source>
</evidence>
<keyword evidence="3 10" id="KW-0812">Transmembrane</keyword>
<dbReference type="SMART" id="SM00294">
    <property type="entry name" value="4.1m"/>
    <property type="match status" value="1"/>
</dbReference>